<keyword evidence="2" id="KW-1185">Reference proteome</keyword>
<proteinExistence type="predicted"/>
<dbReference type="Proteomes" id="UP000647172">
    <property type="component" value="Unassembled WGS sequence"/>
</dbReference>
<gene>
    <name evidence="1" type="ORF">Ani05nite_09670</name>
</gene>
<dbReference type="AlphaFoldDB" id="A0A919MMH7"/>
<reference evidence="1" key="1">
    <citation type="submission" date="2021-01" db="EMBL/GenBank/DDBJ databases">
        <title>Whole genome shotgun sequence of Actinoplanes nipponensis NBRC 14063.</title>
        <authorList>
            <person name="Komaki H."/>
            <person name="Tamura T."/>
        </authorList>
    </citation>
    <scope>NUCLEOTIDE SEQUENCE</scope>
    <source>
        <strain evidence="1">NBRC 14063</strain>
    </source>
</reference>
<comment type="caution">
    <text evidence="1">The sequence shown here is derived from an EMBL/GenBank/DDBJ whole genome shotgun (WGS) entry which is preliminary data.</text>
</comment>
<evidence type="ECO:0000313" key="1">
    <source>
        <dbReference type="EMBL" id="GIE47433.1"/>
    </source>
</evidence>
<organism evidence="1 2">
    <name type="scientific">Actinoplanes nipponensis</name>
    <dbReference type="NCBI Taxonomy" id="135950"/>
    <lineage>
        <taxon>Bacteria</taxon>
        <taxon>Bacillati</taxon>
        <taxon>Actinomycetota</taxon>
        <taxon>Actinomycetes</taxon>
        <taxon>Micromonosporales</taxon>
        <taxon>Micromonosporaceae</taxon>
        <taxon>Actinoplanes</taxon>
    </lineage>
</organism>
<dbReference type="EMBL" id="BOMQ01000011">
    <property type="protein sequence ID" value="GIE47433.1"/>
    <property type="molecule type" value="Genomic_DNA"/>
</dbReference>
<accession>A0A919MMH7</accession>
<sequence length="294" mass="32425">MVPAWSAIALLLVSPAPGRGSPERVDLAATAQRLDTLYVRIAGHRAERQAAELINYHRVEGGVARCMWAAGRPFRARPFASGYDEFTDADLGFGSGRGSVADSITDRGRSIILHQVAAARLAPTGVLDSWGPTRPADVATLNRCTAPYQHQLYLGVDPPAGVYPLSGFPGLLDAAERDPAVIAAMRPYRACMKNRYGYDVAERTDFLFQPRISYRDAPRDGRPPAAAWTRGVRRIHAAFDADVACRLPAYRIALRLIAARLPAWERRHRKEIDAVRAAWKQRVAQARHLPRTIS</sequence>
<protein>
    <submittedName>
        <fullName evidence="1">Uncharacterized protein</fullName>
    </submittedName>
</protein>
<evidence type="ECO:0000313" key="2">
    <source>
        <dbReference type="Proteomes" id="UP000647172"/>
    </source>
</evidence>
<name>A0A919MMH7_9ACTN</name>